<accession>A0A915PUJ0</accession>
<dbReference type="Proteomes" id="UP000887581">
    <property type="component" value="Unplaced"/>
</dbReference>
<evidence type="ECO:0000313" key="2">
    <source>
        <dbReference type="Proteomes" id="UP000887581"/>
    </source>
</evidence>
<feature type="region of interest" description="Disordered" evidence="1">
    <location>
        <begin position="1"/>
        <end position="150"/>
    </location>
</feature>
<feature type="compositionally biased region" description="Basic residues" evidence="1">
    <location>
        <begin position="1"/>
        <end position="13"/>
    </location>
</feature>
<feature type="compositionally biased region" description="Low complexity" evidence="1">
    <location>
        <begin position="67"/>
        <end position="112"/>
    </location>
</feature>
<proteinExistence type="predicted"/>
<organism evidence="2 3">
    <name type="scientific">Setaria digitata</name>
    <dbReference type="NCBI Taxonomy" id="48799"/>
    <lineage>
        <taxon>Eukaryota</taxon>
        <taxon>Metazoa</taxon>
        <taxon>Ecdysozoa</taxon>
        <taxon>Nematoda</taxon>
        <taxon>Chromadorea</taxon>
        <taxon>Rhabditida</taxon>
        <taxon>Spirurina</taxon>
        <taxon>Spiruromorpha</taxon>
        <taxon>Filarioidea</taxon>
        <taxon>Setariidae</taxon>
        <taxon>Setaria</taxon>
    </lineage>
</organism>
<dbReference type="AlphaFoldDB" id="A0A915PUJ0"/>
<feature type="compositionally biased region" description="Basic and acidic residues" evidence="1">
    <location>
        <begin position="126"/>
        <end position="137"/>
    </location>
</feature>
<feature type="compositionally biased region" description="Low complexity" evidence="1">
    <location>
        <begin position="32"/>
        <end position="44"/>
    </location>
</feature>
<evidence type="ECO:0000256" key="1">
    <source>
        <dbReference type="SAM" id="MobiDB-lite"/>
    </source>
</evidence>
<sequence>MNPKRVILRKSGRHEREGKIFHSNSRRYPFQTTSATGTTSKLTSPKASALRAPVVRVRPPTIKTAGSNNNEQSRPSSRSSSLASSGTYTSIPSTTGTAPSTSTSGSATDSSTNNQKMLKIKFFGGNKDKPYNNEKRNSMHQLKPASMSKV</sequence>
<reference evidence="3" key="1">
    <citation type="submission" date="2022-11" db="UniProtKB">
        <authorList>
            <consortium name="WormBaseParasite"/>
        </authorList>
    </citation>
    <scope>IDENTIFICATION</scope>
</reference>
<protein>
    <submittedName>
        <fullName evidence="3">Uncharacterized protein</fullName>
    </submittedName>
</protein>
<keyword evidence="2" id="KW-1185">Reference proteome</keyword>
<name>A0A915PUJ0_9BILA</name>
<evidence type="ECO:0000313" key="3">
    <source>
        <dbReference type="WBParaSite" id="sdigi.contig265.g6848.t1"/>
    </source>
</evidence>
<dbReference type="WBParaSite" id="sdigi.contig265.g6848.t1">
    <property type="protein sequence ID" value="sdigi.contig265.g6848.t1"/>
    <property type="gene ID" value="sdigi.contig265.g6848"/>
</dbReference>